<evidence type="ECO:0000259" key="2">
    <source>
        <dbReference type="Pfam" id="PF00535"/>
    </source>
</evidence>
<sequence>MTRNEAANLPHCLPRLSRFAEIFVVDSDSEDGTQALAAALGIPVVPFRWDGRYPKKKQWCLDRLPFAYDWVLFVDADERPTPALVEEIARLMARGPRHAAYFIAGRPVVAGRPLRFGAWNRKLALLDRRRARFPEVRDLDVAAMGEVEGHYQPVVDGPVGALRHPMDHADEKPPSAWFDRHNRYSDWEAALRSDGRMAALIGRERGWRRMAKLCLHRTPCRPLVAFLHAYVARLGMLDGRAGFDHAVARAFYYWQVGVKMRAAAGRPAVEQAGPASRR</sequence>
<organism evidence="3 4">
    <name type="scientific">Azospirillum thermophilum</name>
    <dbReference type="NCBI Taxonomy" id="2202148"/>
    <lineage>
        <taxon>Bacteria</taxon>
        <taxon>Pseudomonadati</taxon>
        <taxon>Pseudomonadota</taxon>
        <taxon>Alphaproteobacteria</taxon>
        <taxon>Rhodospirillales</taxon>
        <taxon>Azospirillaceae</taxon>
        <taxon>Azospirillum</taxon>
    </lineage>
</organism>
<accession>A0A2S2CU48</accession>
<comment type="similarity">
    <text evidence="1">Belongs to the glycosyltransferase 2 family. WaaE/KdtX subfamily.</text>
</comment>
<evidence type="ECO:0000313" key="3">
    <source>
        <dbReference type="EMBL" id="AWK87999.1"/>
    </source>
</evidence>
<feature type="domain" description="Glycosyltransferase 2-like" evidence="2">
    <location>
        <begin position="2"/>
        <end position="102"/>
    </location>
</feature>
<keyword evidence="4" id="KW-1185">Reference proteome</keyword>
<dbReference type="EMBL" id="CP029353">
    <property type="protein sequence ID" value="AWK87999.1"/>
    <property type="molecule type" value="Genomic_DNA"/>
</dbReference>
<protein>
    <submittedName>
        <fullName evidence="3">Glycosyltransferase family 2 protein</fullName>
    </submittedName>
</protein>
<dbReference type="InterPro" id="IPR001173">
    <property type="entry name" value="Glyco_trans_2-like"/>
</dbReference>
<evidence type="ECO:0000313" key="4">
    <source>
        <dbReference type="Proteomes" id="UP000245629"/>
    </source>
</evidence>
<proteinExistence type="inferred from homology"/>
<dbReference type="GO" id="GO:0016740">
    <property type="term" value="F:transferase activity"/>
    <property type="evidence" value="ECO:0007669"/>
    <property type="project" value="UniProtKB-KW"/>
</dbReference>
<dbReference type="SUPFAM" id="SSF53448">
    <property type="entry name" value="Nucleotide-diphospho-sugar transferases"/>
    <property type="match status" value="1"/>
</dbReference>
<dbReference type="Proteomes" id="UP000245629">
    <property type="component" value="Chromosome 2"/>
</dbReference>
<dbReference type="Gene3D" id="3.90.550.10">
    <property type="entry name" value="Spore Coat Polysaccharide Biosynthesis Protein SpsA, Chain A"/>
    <property type="match status" value="1"/>
</dbReference>
<dbReference type="CDD" id="cd02511">
    <property type="entry name" value="Beta4Glucosyltransferase"/>
    <property type="match status" value="1"/>
</dbReference>
<dbReference type="InterPro" id="IPR029044">
    <property type="entry name" value="Nucleotide-diphossugar_trans"/>
</dbReference>
<gene>
    <name evidence="3" type="ORF">DEW08_12655</name>
</gene>
<dbReference type="PANTHER" id="PTHR43630:SF2">
    <property type="entry name" value="GLYCOSYLTRANSFERASE"/>
    <property type="match status" value="1"/>
</dbReference>
<name>A0A2S2CU48_9PROT</name>
<dbReference type="AlphaFoldDB" id="A0A2S2CU48"/>
<dbReference type="OrthoDB" id="9815923at2"/>
<keyword evidence="3" id="KW-0808">Transferase</keyword>
<dbReference type="KEGG" id="azz:DEW08_12655"/>
<dbReference type="Pfam" id="PF00535">
    <property type="entry name" value="Glycos_transf_2"/>
    <property type="match status" value="1"/>
</dbReference>
<evidence type="ECO:0000256" key="1">
    <source>
        <dbReference type="ARBA" id="ARBA00038494"/>
    </source>
</evidence>
<dbReference type="PANTHER" id="PTHR43630">
    <property type="entry name" value="POLY-BETA-1,6-N-ACETYL-D-GLUCOSAMINE SYNTHASE"/>
    <property type="match status" value="1"/>
</dbReference>
<reference evidence="4" key="1">
    <citation type="submission" date="2018-05" db="EMBL/GenBank/DDBJ databases">
        <title>Azospirillum thermophila sp. nov., a novel isolated from hot spring.</title>
        <authorList>
            <person name="Zhao Z."/>
        </authorList>
    </citation>
    <scope>NUCLEOTIDE SEQUENCE [LARGE SCALE GENOMIC DNA]</scope>
    <source>
        <strain evidence="4">CFH 70021</strain>
    </source>
</reference>